<name>A0AAV5UQ72_9BILA</name>
<comment type="caution">
    <text evidence="1">The sequence shown here is derived from an EMBL/GenBank/DDBJ whole genome shotgun (WGS) entry which is preliminary data.</text>
</comment>
<proteinExistence type="predicted"/>
<accession>A0AAV5UQ72</accession>
<evidence type="ECO:0000313" key="2">
    <source>
        <dbReference type="Proteomes" id="UP001432322"/>
    </source>
</evidence>
<keyword evidence="2" id="KW-1185">Reference proteome</keyword>
<sequence>PLSARDFYRSRYRSLFLLRLGSRGGSSLLEFLDEGERRALNLLRSRLCYCNRSFLLTTLLRVVVAQLDYRINGSERSTGRLSALDRKRFLIRGGGYGIFVMP</sequence>
<dbReference type="AlphaFoldDB" id="A0AAV5UQ72"/>
<organism evidence="1 2">
    <name type="scientific">Pristionchus fissidentatus</name>
    <dbReference type="NCBI Taxonomy" id="1538716"/>
    <lineage>
        <taxon>Eukaryota</taxon>
        <taxon>Metazoa</taxon>
        <taxon>Ecdysozoa</taxon>
        <taxon>Nematoda</taxon>
        <taxon>Chromadorea</taxon>
        <taxon>Rhabditida</taxon>
        <taxon>Rhabditina</taxon>
        <taxon>Diplogasteromorpha</taxon>
        <taxon>Diplogasteroidea</taxon>
        <taxon>Neodiplogasteridae</taxon>
        <taxon>Pristionchus</taxon>
    </lineage>
</organism>
<feature type="non-terminal residue" evidence="1">
    <location>
        <position position="1"/>
    </location>
</feature>
<evidence type="ECO:0000313" key="1">
    <source>
        <dbReference type="EMBL" id="GMT09256.1"/>
    </source>
</evidence>
<reference evidence="1" key="1">
    <citation type="submission" date="2023-10" db="EMBL/GenBank/DDBJ databases">
        <title>Genome assembly of Pristionchus species.</title>
        <authorList>
            <person name="Yoshida K."/>
            <person name="Sommer R.J."/>
        </authorList>
    </citation>
    <scope>NUCLEOTIDE SEQUENCE</scope>
    <source>
        <strain evidence="1">RS5133</strain>
    </source>
</reference>
<dbReference type="EMBL" id="BTSY01000001">
    <property type="protein sequence ID" value="GMT09256.1"/>
    <property type="molecule type" value="Genomic_DNA"/>
</dbReference>
<gene>
    <name evidence="1" type="ORF">PFISCL1PPCAC_553</name>
</gene>
<dbReference type="Proteomes" id="UP001432322">
    <property type="component" value="Unassembled WGS sequence"/>
</dbReference>
<protein>
    <submittedName>
        <fullName evidence="1">Uncharacterized protein</fullName>
    </submittedName>
</protein>